<dbReference type="HOGENOM" id="CLU_015246_1_0_1"/>
<accession>R7Z690</accession>
<dbReference type="GeneID" id="19906271"/>
<dbReference type="GO" id="GO:0032466">
    <property type="term" value="P:negative regulation of cytokinesis"/>
    <property type="evidence" value="ECO:0007669"/>
    <property type="project" value="EnsemblFungi"/>
</dbReference>
<proteinExistence type="predicted"/>
<dbReference type="PANTHER" id="PTHR19856:SF0">
    <property type="entry name" value="WD REPEAT-CONTAINING PROTEIN 1"/>
    <property type="match status" value="1"/>
</dbReference>
<dbReference type="GO" id="GO:0030479">
    <property type="term" value="C:actin cortical patch"/>
    <property type="evidence" value="ECO:0007669"/>
    <property type="project" value="EnsemblFungi"/>
</dbReference>
<dbReference type="STRING" id="1168221.R7Z690"/>
<dbReference type="AlphaFoldDB" id="R7Z690"/>
<dbReference type="InterPro" id="IPR001680">
    <property type="entry name" value="WD40_rpt"/>
</dbReference>
<feature type="repeat" description="WD" evidence="3">
    <location>
        <begin position="497"/>
        <end position="533"/>
    </location>
</feature>
<dbReference type="FunFam" id="2.130.10.10:FF:000167">
    <property type="entry name" value="Actin-interacting protein 1"/>
    <property type="match status" value="1"/>
</dbReference>
<dbReference type="SUPFAM" id="SSF50978">
    <property type="entry name" value="WD40 repeat-like"/>
    <property type="match status" value="2"/>
</dbReference>
<evidence type="ECO:0000256" key="3">
    <source>
        <dbReference type="PROSITE-ProRule" id="PRU00221"/>
    </source>
</evidence>
<feature type="repeat" description="WD" evidence="3">
    <location>
        <begin position="104"/>
        <end position="145"/>
    </location>
</feature>
<evidence type="ECO:0000256" key="1">
    <source>
        <dbReference type="ARBA" id="ARBA00022574"/>
    </source>
</evidence>
<evidence type="ECO:0000313" key="5">
    <source>
        <dbReference type="Proteomes" id="UP000016924"/>
    </source>
</evidence>
<feature type="repeat" description="WD" evidence="3">
    <location>
        <begin position="241"/>
        <end position="282"/>
    </location>
</feature>
<evidence type="ECO:0000256" key="2">
    <source>
        <dbReference type="ARBA" id="ARBA00022737"/>
    </source>
</evidence>
<gene>
    <name evidence="4" type="ORF">W97_08960</name>
</gene>
<sequence>MFLGRCAYGTVWGRALPKAAGRINDLSWDGDSQRIIAVGDGKERFGHCITADSGNSVGEISGHSSQINCVHIRQQRPLRAATGSDDTSLVFYHGAPFKFNTSLRGQHNKFIFGTAFSPDGASLVSVGSDRRIWLYDGKTGEARTQIGEGVHTGSIFGVSWAKDSKRFVTASADQTVRIWDAEAGKAVQTWRMGDEGVTSIAHQQVGVVWPSGRSDGLVVSVDLDGNLNYLVDGTPKPTRVIQGHQKNITAAGLVSRSSTLFTGSYEGRICAWDISSGAASTVSGDAHTNYVAGFSASPDDDSIYSVGWDDTLRSASTSITPPSYSSSPVSLSTQPKGLACASGFNVLVASSDGITAYKNSLKASTTDTKFSPTAIAAHGTIVAVGGDDRITHLYTLSADSSLSPTGPEDGLRRATAAITALAFSSNGAYLAAGTGNGKIIVYSTSDWSIATDRWSAHTARITSIAWDPLSKLAASGSLDTNVFFWSLENPGKRTKAGNAHKDGVTGVVWVEENKVLSTGGDATVKAWKVEGLA</sequence>
<dbReference type="GO" id="GO:0005884">
    <property type="term" value="C:actin filament"/>
    <property type="evidence" value="ECO:0007669"/>
    <property type="project" value="EnsemblFungi"/>
</dbReference>
<dbReference type="GO" id="GO:0051016">
    <property type="term" value="P:barbed-end actin filament capping"/>
    <property type="evidence" value="ECO:0007669"/>
    <property type="project" value="EnsemblFungi"/>
</dbReference>
<dbReference type="InterPro" id="IPR015943">
    <property type="entry name" value="WD40/YVTN_repeat-like_dom_sf"/>
</dbReference>
<dbReference type="PROSITE" id="PS50082">
    <property type="entry name" value="WD_REPEATS_2"/>
    <property type="match status" value="5"/>
</dbReference>
<name>R7Z690_CONA1</name>
<feature type="repeat" description="WD" evidence="3">
    <location>
        <begin position="454"/>
        <end position="489"/>
    </location>
</feature>
<protein>
    <submittedName>
        <fullName evidence="4">Uncharacterized protein</fullName>
    </submittedName>
</protein>
<dbReference type="PANTHER" id="PTHR19856">
    <property type="entry name" value="WD-REPEATCONTAINING PROTEIN WDR1"/>
    <property type="match status" value="1"/>
</dbReference>
<keyword evidence="2" id="KW-0677">Repeat</keyword>
<dbReference type="SMART" id="SM00320">
    <property type="entry name" value="WD40"/>
    <property type="match status" value="9"/>
</dbReference>
<dbReference type="PROSITE" id="PS50294">
    <property type="entry name" value="WD_REPEATS_REGION"/>
    <property type="match status" value="4"/>
</dbReference>
<feature type="repeat" description="WD" evidence="3">
    <location>
        <begin position="148"/>
        <end position="189"/>
    </location>
</feature>
<dbReference type="GO" id="GO:0051014">
    <property type="term" value="P:actin filament severing"/>
    <property type="evidence" value="ECO:0007669"/>
    <property type="project" value="EnsemblFungi"/>
</dbReference>
<organism evidence="4 5">
    <name type="scientific">Coniosporium apollinis (strain CBS 100218)</name>
    <name type="common">Rock-inhabiting black yeast</name>
    <dbReference type="NCBI Taxonomy" id="1168221"/>
    <lineage>
        <taxon>Eukaryota</taxon>
        <taxon>Fungi</taxon>
        <taxon>Dikarya</taxon>
        <taxon>Ascomycota</taxon>
        <taxon>Pezizomycotina</taxon>
        <taxon>Dothideomycetes</taxon>
        <taxon>Dothideomycetes incertae sedis</taxon>
        <taxon>Coniosporium</taxon>
    </lineage>
</organism>
<keyword evidence="5" id="KW-1185">Reference proteome</keyword>
<keyword evidence="1 3" id="KW-0853">WD repeat</keyword>
<dbReference type="Gene3D" id="2.130.10.10">
    <property type="entry name" value="YVTN repeat-like/Quinoprotein amine dehydrogenase"/>
    <property type="match status" value="2"/>
</dbReference>
<evidence type="ECO:0000313" key="4">
    <source>
        <dbReference type="EMBL" id="EON69700.1"/>
    </source>
</evidence>
<dbReference type="GO" id="GO:0030042">
    <property type="term" value="P:actin filament depolymerization"/>
    <property type="evidence" value="ECO:0007669"/>
    <property type="project" value="EnsemblFungi"/>
</dbReference>
<dbReference type="GO" id="GO:0003786">
    <property type="term" value="F:actin lateral binding"/>
    <property type="evidence" value="ECO:0007669"/>
    <property type="project" value="EnsemblFungi"/>
</dbReference>
<dbReference type="EMBL" id="JH767624">
    <property type="protein sequence ID" value="EON69700.1"/>
    <property type="molecule type" value="Genomic_DNA"/>
</dbReference>
<dbReference type="RefSeq" id="XP_007785017.1">
    <property type="nucleotide sequence ID" value="XM_007786827.1"/>
</dbReference>
<dbReference type="Pfam" id="PF00400">
    <property type="entry name" value="WD40"/>
    <property type="match status" value="7"/>
</dbReference>
<reference evidence="5" key="1">
    <citation type="submission" date="2012-06" db="EMBL/GenBank/DDBJ databases">
        <title>The genome sequence of Coniosporium apollinis CBS 100218.</title>
        <authorList>
            <consortium name="The Broad Institute Genome Sequencing Platform"/>
            <person name="Cuomo C."/>
            <person name="Gorbushina A."/>
            <person name="Noack S."/>
            <person name="Walker B."/>
            <person name="Young S.K."/>
            <person name="Zeng Q."/>
            <person name="Gargeya S."/>
            <person name="Fitzgerald M."/>
            <person name="Haas B."/>
            <person name="Abouelleil A."/>
            <person name="Alvarado L."/>
            <person name="Arachchi H.M."/>
            <person name="Berlin A.M."/>
            <person name="Chapman S.B."/>
            <person name="Goldberg J."/>
            <person name="Griggs A."/>
            <person name="Gujja S."/>
            <person name="Hansen M."/>
            <person name="Howarth C."/>
            <person name="Imamovic A."/>
            <person name="Larimer J."/>
            <person name="McCowan C."/>
            <person name="Montmayeur A."/>
            <person name="Murphy C."/>
            <person name="Neiman D."/>
            <person name="Pearson M."/>
            <person name="Priest M."/>
            <person name="Roberts A."/>
            <person name="Saif S."/>
            <person name="Shea T."/>
            <person name="Sisk P."/>
            <person name="Sykes S."/>
            <person name="Wortman J."/>
            <person name="Nusbaum C."/>
            <person name="Birren B."/>
        </authorList>
    </citation>
    <scope>NUCLEOTIDE SEQUENCE [LARGE SCALE GENOMIC DNA]</scope>
    <source>
        <strain evidence="5">CBS 100218</strain>
    </source>
</reference>
<dbReference type="InterPro" id="IPR036322">
    <property type="entry name" value="WD40_repeat_dom_sf"/>
</dbReference>
<dbReference type="eggNOG" id="KOG0318">
    <property type="taxonomic scope" value="Eukaryota"/>
</dbReference>
<dbReference type="OrthoDB" id="2306at2759"/>
<dbReference type="Proteomes" id="UP000016924">
    <property type="component" value="Unassembled WGS sequence"/>
</dbReference>